<dbReference type="EMBL" id="JAGIOE010000001">
    <property type="protein sequence ID" value="MBP2374643.1"/>
    <property type="molecule type" value="Genomic_DNA"/>
</dbReference>
<protein>
    <recommendedName>
        <fullName evidence="3">HNH nuclease domain-containing protein</fullName>
    </recommendedName>
</protein>
<gene>
    <name evidence="4" type="ORF">JOF46_002555</name>
</gene>
<dbReference type="Pfam" id="PF01844">
    <property type="entry name" value="HNH"/>
    <property type="match status" value="1"/>
</dbReference>
<dbReference type="InterPro" id="IPR002711">
    <property type="entry name" value="HNH"/>
</dbReference>
<dbReference type="InterPro" id="IPR003870">
    <property type="entry name" value="DUF222"/>
</dbReference>
<comment type="caution">
    <text evidence="4">The sequence shown here is derived from an EMBL/GenBank/DDBJ whole genome shotgun (WGS) entry which is preliminary data.</text>
</comment>
<evidence type="ECO:0000313" key="5">
    <source>
        <dbReference type="Proteomes" id="UP000766570"/>
    </source>
</evidence>
<organism evidence="4 5">
    <name type="scientific">Paeniglutamicibacter psychrophenolicus</name>
    <dbReference type="NCBI Taxonomy" id="257454"/>
    <lineage>
        <taxon>Bacteria</taxon>
        <taxon>Bacillati</taxon>
        <taxon>Actinomycetota</taxon>
        <taxon>Actinomycetes</taxon>
        <taxon>Micrococcales</taxon>
        <taxon>Micrococcaceae</taxon>
        <taxon>Paeniglutamicibacter</taxon>
    </lineage>
</organism>
<feature type="domain" description="HNH nuclease" evidence="3">
    <location>
        <begin position="497"/>
        <end position="549"/>
    </location>
</feature>
<accession>A0ABS4WET6</accession>
<dbReference type="SMART" id="SM00507">
    <property type="entry name" value="HNHc"/>
    <property type="match status" value="1"/>
</dbReference>
<reference evidence="4 5" key="1">
    <citation type="submission" date="2021-03" db="EMBL/GenBank/DDBJ databases">
        <title>Sequencing the genomes of 1000 actinobacteria strains.</title>
        <authorList>
            <person name="Klenk H.-P."/>
        </authorList>
    </citation>
    <scope>NUCLEOTIDE SEQUENCE [LARGE SCALE GENOMIC DNA]</scope>
    <source>
        <strain evidence="4 5">DSM 15454</strain>
    </source>
</reference>
<dbReference type="InterPro" id="IPR003615">
    <property type="entry name" value="HNH_nuc"/>
</dbReference>
<dbReference type="CDD" id="cd00085">
    <property type="entry name" value="HNHc"/>
    <property type="match status" value="1"/>
</dbReference>
<evidence type="ECO:0000256" key="2">
    <source>
        <dbReference type="SAM" id="MobiDB-lite"/>
    </source>
</evidence>
<name>A0ABS4WET6_9MICC</name>
<evidence type="ECO:0000259" key="3">
    <source>
        <dbReference type="SMART" id="SM00507"/>
    </source>
</evidence>
<feature type="region of interest" description="Disordered" evidence="2">
    <location>
        <begin position="306"/>
        <end position="399"/>
    </location>
</feature>
<keyword evidence="5" id="KW-1185">Reference proteome</keyword>
<comment type="similarity">
    <text evidence="1">Belongs to the Rv1128c/1148c/1588c/1702c/1945/3466 family.</text>
</comment>
<dbReference type="Gene3D" id="1.10.30.50">
    <property type="match status" value="1"/>
</dbReference>
<feature type="compositionally biased region" description="Basic and acidic residues" evidence="2">
    <location>
        <begin position="384"/>
        <end position="398"/>
    </location>
</feature>
<dbReference type="Pfam" id="PF02720">
    <property type="entry name" value="DUF222"/>
    <property type="match status" value="1"/>
</dbReference>
<sequence length="592" mass="62581">MDPMDAPAGIIDTALAALGGALGAGTGDDSGPGTPVDPLRMLGIVDLLARRLLGEAAASAAGAPVRAAALARLAEGLFRTGSYGQVLAAGACEAAEVHTLTEAPLAETNRVLEDPLGFAAGTSRLPEDAVTGPDRKPLHRDTAEFLKNQLHLSYFQAAHRVCTHARLMEHPGPDGTTLPPAFPHLGRELLGGSSDPKALANAAAKLAALEPTLEVQPDPEAARAALEERVARTLHTADETAVGKFLKQAAIDLGHTSIQRQEAARARFEGLRYRGLRPAGHLWELTTDAEGHEFLCTLADDLNNPRTASGTPISPEPASQPALFGEAGLPGTSGTAEATERVEDAPPIPDWAANPDTPAGQRPRAGFNDVGKPLPCANPYGLPDNDHYPGESRNEANARRRAQRLSTALFEALRAWMDPASADPGMPLNSRIELLVMIDYAALTGALETAGFTSHGQYISAATARRMACNAGITPVVVGGESQPLDLGRRKRFFTKGQKRAIAARDRGCANPGCSMPVHRTEVHHIKAFSEGGKTNVSNGLLLCIRCHTAFHAGHFGIRVVDGIPHVVLPKSRDPLQRPRRNWVFHPEAAAA</sequence>
<evidence type="ECO:0000313" key="4">
    <source>
        <dbReference type="EMBL" id="MBP2374643.1"/>
    </source>
</evidence>
<evidence type="ECO:0000256" key="1">
    <source>
        <dbReference type="ARBA" id="ARBA00023450"/>
    </source>
</evidence>
<dbReference type="Proteomes" id="UP000766570">
    <property type="component" value="Unassembled WGS sequence"/>
</dbReference>
<proteinExistence type="inferred from homology"/>